<dbReference type="InterPro" id="IPR011990">
    <property type="entry name" value="TPR-like_helical_dom_sf"/>
</dbReference>
<accession>A0A2N8KXA8</accession>
<evidence type="ECO:0000313" key="4">
    <source>
        <dbReference type="Proteomes" id="UP000235916"/>
    </source>
</evidence>
<sequence length="344" mass="37235">MNIYFQAPRQALSIRASSLTLALAASLGSAQAAVFKDAQLEALQDAGKYSELEQLAQARLSTHAADAEASAALSLAMSLSAAGEAKRLDAGAKQARLCVEQHPNVAVCHLAMAQNLGQQMLSVGMFKAMRMVDSLKASWIRSLELDPSSFTGRVQLAKLYLTVPGMMGGSVSKAKELEAAVRRSQPETARLIRVFIAAEARKWDEMERELALLKPSKESAVQDEVREATLQLAQQFLKDGKDLDKARRLYEGLLRDQPSKAGGHYGLARVLAAQGQTDEAIRHLERARTLGGADELPVDHRLGDAYLAKGDKAQAKAAYERFIANKRSKPANVEAARKSLAQLG</sequence>
<evidence type="ECO:0000259" key="2">
    <source>
        <dbReference type="Pfam" id="PF09976"/>
    </source>
</evidence>
<dbReference type="Gene3D" id="1.25.40.10">
    <property type="entry name" value="Tetratricopeptide repeat domain"/>
    <property type="match status" value="1"/>
</dbReference>
<feature type="domain" description="Ancillary SecYEG translocon subunit/Cell division coordinator CpoB TPR" evidence="2">
    <location>
        <begin position="227"/>
        <end position="329"/>
    </location>
</feature>
<dbReference type="EMBL" id="POSP01000003">
    <property type="protein sequence ID" value="PND38099.1"/>
    <property type="molecule type" value="Genomic_DNA"/>
</dbReference>
<organism evidence="3 4">
    <name type="scientific">Kinneretia aquatilis</name>
    <dbReference type="NCBI Taxonomy" id="2070761"/>
    <lineage>
        <taxon>Bacteria</taxon>
        <taxon>Pseudomonadati</taxon>
        <taxon>Pseudomonadota</taxon>
        <taxon>Betaproteobacteria</taxon>
        <taxon>Burkholderiales</taxon>
        <taxon>Sphaerotilaceae</taxon>
        <taxon>Roseateles</taxon>
    </lineage>
</organism>
<reference evidence="3 4" key="1">
    <citation type="submission" date="2018-01" db="EMBL/GenBank/DDBJ databases">
        <title>Draft genome sequence of Paucibacter aquatile CR182 isolated from freshwater of the Nakdong River.</title>
        <authorList>
            <person name="Choi A."/>
            <person name="Chung E.J."/>
        </authorList>
    </citation>
    <scope>NUCLEOTIDE SEQUENCE [LARGE SCALE GENOMIC DNA]</scope>
    <source>
        <strain evidence="3 4">CR182</strain>
    </source>
</reference>
<dbReference type="AlphaFoldDB" id="A0A2N8KXA8"/>
<keyword evidence="4" id="KW-1185">Reference proteome</keyword>
<name>A0A2N8KXA8_9BURK</name>
<dbReference type="RefSeq" id="WP_102768019.1">
    <property type="nucleotide sequence ID" value="NZ_POSP01000003.1"/>
</dbReference>
<proteinExistence type="predicted"/>
<evidence type="ECO:0000256" key="1">
    <source>
        <dbReference type="SAM" id="SignalP"/>
    </source>
</evidence>
<dbReference type="Proteomes" id="UP000235916">
    <property type="component" value="Unassembled WGS sequence"/>
</dbReference>
<evidence type="ECO:0000313" key="3">
    <source>
        <dbReference type="EMBL" id="PND38099.1"/>
    </source>
</evidence>
<keyword evidence="1" id="KW-0732">Signal</keyword>
<dbReference type="SUPFAM" id="SSF48452">
    <property type="entry name" value="TPR-like"/>
    <property type="match status" value="1"/>
</dbReference>
<dbReference type="InterPro" id="IPR018704">
    <property type="entry name" value="SecYEG/CpoB_TPR"/>
</dbReference>
<dbReference type="Pfam" id="PF09976">
    <property type="entry name" value="TPR_21"/>
    <property type="match status" value="1"/>
</dbReference>
<dbReference type="OrthoDB" id="192575at2"/>
<comment type="caution">
    <text evidence="3">The sequence shown here is derived from an EMBL/GenBank/DDBJ whole genome shotgun (WGS) entry which is preliminary data.</text>
</comment>
<feature type="chain" id="PRO_5014686148" description="Ancillary SecYEG translocon subunit/Cell division coordinator CpoB TPR domain-containing protein" evidence="1">
    <location>
        <begin position="33"/>
        <end position="344"/>
    </location>
</feature>
<protein>
    <recommendedName>
        <fullName evidence="2">Ancillary SecYEG translocon subunit/Cell division coordinator CpoB TPR domain-containing protein</fullName>
    </recommendedName>
</protein>
<feature type="signal peptide" evidence="1">
    <location>
        <begin position="1"/>
        <end position="32"/>
    </location>
</feature>
<gene>
    <name evidence="3" type="ORF">C1O66_11600</name>
</gene>